<reference evidence="2 3" key="2">
    <citation type="journal article" date="2022" name="Mol. Biol. Evol.">
        <title>Comparative Genomics Reveals Insights into the Divergent Evolution of Astigmatic Mites and Household Pest Adaptations.</title>
        <authorList>
            <person name="Xiong Q."/>
            <person name="Wan A.T."/>
            <person name="Liu X."/>
            <person name="Fung C.S."/>
            <person name="Xiao X."/>
            <person name="Malainual N."/>
            <person name="Hou J."/>
            <person name="Wang L."/>
            <person name="Wang M."/>
            <person name="Yang K.Y."/>
            <person name="Cui Y."/>
            <person name="Leung E.L."/>
            <person name="Nong W."/>
            <person name="Shin S.K."/>
            <person name="Au S.W."/>
            <person name="Jeong K.Y."/>
            <person name="Chew F.T."/>
            <person name="Hui J.H."/>
            <person name="Leung T.F."/>
            <person name="Tungtrongchitr A."/>
            <person name="Zhong N."/>
            <person name="Liu Z."/>
            <person name="Tsui S.K."/>
        </authorList>
    </citation>
    <scope>NUCLEOTIDE SEQUENCE [LARGE SCALE GENOMIC DNA]</scope>
    <source>
        <strain evidence="2">Derp</strain>
    </source>
</reference>
<feature type="signal peptide" evidence="1">
    <location>
        <begin position="1"/>
        <end position="24"/>
    </location>
</feature>
<organism evidence="2 3">
    <name type="scientific">Dermatophagoides pteronyssinus</name>
    <name type="common">European house dust mite</name>
    <dbReference type="NCBI Taxonomy" id="6956"/>
    <lineage>
        <taxon>Eukaryota</taxon>
        <taxon>Metazoa</taxon>
        <taxon>Ecdysozoa</taxon>
        <taxon>Arthropoda</taxon>
        <taxon>Chelicerata</taxon>
        <taxon>Arachnida</taxon>
        <taxon>Acari</taxon>
        <taxon>Acariformes</taxon>
        <taxon>Sarcoptiformes</taxon>
        <taxon>Astigmata</taxon>
        <taxon>Psoroptidia</taxon>
        <taxon>Analgoidea</taxon>
        <taxon>Pyroglyphidae</taxon>
        <taxon>Dermatophagoidinae</taxon>
        <taxon>Dermatophagoides</taxon>
    </lineage>
</organism>
<name>A0ABQ8JT34_DERPT</name>
<evidence type="ECO:0000313" key="2">
    <source>
        <dbReference type="EMBL" id="KAH9425568.1"/>
    </source>
</evidence>
<dbReference type="Proteomes" id="UP000887458">
    <property type="component" value="Unassembled WGS sequence"/>
</dbReference>
<accession>A0ABQ8JT34</accession>
<keyword evidence="3" id="KW-1185">Reference proteome</keyword>
<keyword evidence="1" id="KW-0732">Signal</keyword>
<sequence>MIIYMKSIPMTFVALLSLPVFNEAYDTCFLYVMTYQPNLDRSLLLEILDRFLCNDLHTLKNDGHIIEISHTINIFNFAAFNKSKSSKFCELIVSKDGRQIGAIKSIIGRLV</sequence>
<comment type="caution">
    <text evidence="2">The sequence shown here is derived from an EMBL/GenBank/DDBJ whole genome shotgun (WGS) entry which is preliminary data.</text>
</comment>
<gene>
    <name evidence="2" type="ORF">DERP_004782</name>
</gene>
<feature type="chain" id="PRO_5046893402" evidence="1">
    <location>
        <begin position="25"/>
        <end position="111"/>
    </location>
</feature>
<reference evidence="2 3" key="1">
    <citation type="journal article" date="2018" name="J. Allergy Clin. Immunol.">
        <title>High-quality assembly of Dermatophagoides pteronyssinus genome and transcriptome reveals a wide range of novel allergens.</title>
        <authorList>
            <person name="Liu X.Y."/>
            <person name="Yang K.Y."/>
            <person name="Wang M.Q."/>
            <person name="Kwok J.S."/>
            <person name="Zeng X."/>
            <person name="Yang Z."/>
            <person name="Xiao X.J."/>
            <person name="Lau C.P."/>
            <person name="Li Y."/>
            <person name="Huang Z.M."/>
            <person name="Ba J.G."/>
            <person name="Yim A.K."/>
            <person name="Ouyang C.Y."/>
            <person name="Ngai S.M."/>
            <person name="Chan T.F."/>
            <person name="Leung E.L."/>
            <person name="Liu L."/>
            <person name="Liu Z.G."/>
            <person name="Tsui S.K."/>
        </authorList>
    </citation>
    <scope>NUCLEOTIDE SEQUENCE [LARGE SCALE GENOMIC DNA]</scope>
    <source>
        <strain evidence="2">Derp</strain>
    </source>
</reference>
<protein>
    <submittedName>
        <fullName evidence="2">Uncharacterized protein</fullName>
    </submittedName>
</protein>
<proteinExistence type="predicted"/>
<evidence type="ECO:0000313" key="3">
    <source>
        <dbReference type="Proteomes" id="UP000887458"/>
    </source>
</evidence>
<evidence type="ECO:0000256" key="1">
    <source>
        <dbReference type="SAM" id="SignalP"/>
    </source>
</evidence>
<dbReference type="EMBL" id="NJHN03000017">
    <property type="protein sequence ID" value="KAH9425568.1"/>
    <property type="molecule type" value="Genomic_DNA"/>
</dbReference>